<evidence type="ECO:0000313" key="2">
    <source>
        <dbReference type="Proteomes" id="UP001314170"/>
    </source>
</evidence>
<name>A0AAV1QUY0_9ROSI</name>
<comment type="caution">
    <text evidence="1">The sequence shown here is derived from an EMBL/GenBank/DDBJ whole genome shotgun (WGS) entry which is preliminary data.</text>
</comment>
<proteinExistence type="predicted"/>
<dbReference type="AlphaFoldDB" id="A0AAV1QUY0"/>
<protein>
    <recommendedName>
        <fullName evidence="3">Secreted protein</fullName>
    </recommendedName>
</protein>
<organism evidence="1 2">
    <name type="scientific">Dovyalis caffra</name>
    <dbReference type="NCBI Taxonomy" id="77055"/>
    <lineage>
        <taxon>Eukaryota</taxon>
        <taxon>Viridiplantae</taxon>
        <taxon>Streptophyta</taxon>
        <taxon>Embryophyta</taxon>
        <taxon>Tracheophyta</taxon>
        <taxon>Spermatophyta</taxon>
        <taxon>Magnoliopsida</taxon>
        <taxon>eudicotyledons</taxon>
        <taxon>Gunneridae</taxon>
        <taxon>Pentapetalae</taxon>
        <taxon>rosids</taxon>
        <taxon>fabids</taxon>
        <taxon>Malpighiales</taxon>
        <taxon>Salicaceae</taxon>
        <taxon>Flacourtieae</taxon>
        <taxon>Dovyalis</taxon>
    </lineage>
</organism>
<dbReference type="Proteomes" id="UP001314170">
    <property type="component" value="Unassembled WGS sequence"/>
</dbReference>
<accession>A0AAV1QUY0</accession>
<dbReference type="EMBL" id="CAWUPB010000351">
    <property type="protein sequence ID" value="CAK7324479.1"/>
    <property type="molecule type" value="Genomic_DNA"/>
</dbReference>
<reference evidence="1 2" key="1">
    <citation type="submission" date="2024-01" db="EMBL/GenBank/DDBJ databases">
        <authorList>
            <person name="Waweru B."/>
        </authorList>
    </citation>
    <scope>NUCLEOTIDE SEQUENCE [LARGE SCALE GENOMIC DNA]</scope>
</reference>
<keyword evidence="2" id="KW-1185">Reference proteome</keyword>
<sequence length="93" mass="10869">MSELMGLRVTLQPRLMLLRGWARPCSLVMPVFHKRLFGLTLWFRGDGAVGEWVTVIERANIKSRSNRKHRSRRLSPSRLGRPTHVRLRTLDHV</sequence>
<gene>
    <name evidence="1" type="ORF">DCAF_LOCUS2126</name>
</gene>
<evidence type="ECO:0000313" key="1">
    <source>
        <dbReference type="EMBL" id="CAK7324479.1"/>
    </source>
</evidence>
<evidence type="ECO:0008006" key="3">
    <source>
        <dbReference type="Google" id="ProtNLM"/>
    </source>
</evidence>